<dbReference type="RefSeq" id="WP_232547665.1">
    <property type="nucleotide sequence ID" value="NZ_CP115965.1"/>
</dbReference>
<evidence type="ECO:0000256" key="1">
    <source>
        <dbReference type="SAM" id="Phobius"/>
    </source>
</evidence>
<organism evidence="2 3">
    <name type="scientific">Propioniciclava soli</name>
    <dbReference type="NCBI Taxonomy" id="2775081"/>
    <lineage>
        <taxon>Bacteria</taxon>
        <taxon>Bacillati</taxon>
        <taxon>Actinomycetota</taxon>
        <taxon>Actinomycetes</taxon>
        <taxon>Propionibacteriales</taxon>
        <taxon>Propionibacteriaceae</taxon>
        <taxon>Propioniciclava</taxon>
    </lineage>
</organism>
<dbReference type="EMBL" id="CP115965">
    <property type="protein sequence ID" value="WZW97249.1"/>
    <property type="molecule type" value="Genomic_DNA"/>
</dbReference>
<feature type="transmembrane region" description="Helical" evidence="1">
    <location>
        <begin position="67"/>
        <end position="88"/>
    </location>
</feature>
<feature type="transmembrane region" description="Helical" evidence="1">
    <location>
        <begin position="94"/>
        <end position="114"/>
    </location>
</feature>
<evidence type="ECO:0000313" key="3">
    <source>
        <dbReference type="Proteomes" id="UP001434337"/>
    </source>
</evidence>
<dbReference type="Proteomes" id="UP001434337">
    <property type="component" value="Chromosome"/>
</dbReference>
<reference evidence="2 3" key="1">
    <citation type="journal article" date="2023" name="Environ Microbiome">
        <title>A coral-associated actinobacterium mitigates coral bleaching under heat stress.</title>
        <authorList>
            <person name="Li J."/>
            <person name="Zou Y."/>
            <person name="Li Q."/>
            <person name="Zhang J."/>
            <person name="Bourne D.G."/>
            <person name="Lyu Y."/>
            <person name="Liu C."/>
            <person name="Zhang S."/>
        </authorList>
    </citation>
    <scope>NUCLEOTIDE SEQUENCE [LARGE SCALE GENOMIC DNA]</scope>
    <source>
        <strain evidence="2 3">SCSIO 13291</strain>
    </source>
</reference>
<keyword evidence="1" id="KW-0812">Transmembrane</keyword>
<protein>
    <recommendedName>
        <fullName evidence="4">Integral membrane protein</fullName>
    </recommendedName>
</protein>
<accession>A0ABZ3C306</accession>
<name>A0ABZ3C306_9ACTN</name>
<keyword evidence="1" id="KW-1133">Transmembrane helix</keyword>
<feature type="transmembrane region" description="Helical" evidence="1">
    <location>
        <begin position="177"/>
        <end position="198"/>
    </location>
</feature>
<proteinExistence type="predicted"/>
<feature type="transmembrane region" description="Helical" evidence="1">
    <location>
        <begin position="36"/>
        <end position="55"/>
    </location>
</feature>
<evidence type="ECO:0000313" key="2">
    <source>
        <dbReference type="EMBL" id="WZW97249.1"/>
    </source>
</evidence>
<keyword evidence="1" id="KW-0472">Membrane</keyword>
<keyword evidence="3" id="KW-1185">Reference proteome</keyword>
<evidence type="ECO:0008006" key="4">
    <source>
        <dbReference type="Google" id="ProtNLM"/>
    </source>
</evidence>
<sequence>MPASTPSPAALLGATTAVFGAPVAAAAFGRLSYGDAFWWVWLVAVVTGGWALVTLTARRAAGVTRIFLVAHLLMFLGIPAVLYGWLLGRQLPPVQAPVLLVALGVAWVVLHGWATRPDRLGPPGFAGTPMTTGALVALHLRPYPRVVVVYAAVFLALAVPGVAHFDAAAADPDAARPATLALLVGSGLLELLLASVRIGRGRRLSGRPGPDATSVG</sequence>
<feature type="transmembrane region" description="Helical" evidence="1">
    <location>
        <begin position="147"/>
        <end position="165"/>
    </location>
</feature>
<gene>
    <name evidence="2" type="ORF">PCC79_09990</name>
</gene>